<organism evidence="3 4">
    <name type="scientific">Rhodovibrio salinarum</name>
    <dbReference type="NCBI Taxonomy" id="1087"/>
    <lineage>
        <taxon>Bacteria</taxon>
        <taxon>Pseudomonadati</taxon>
        <taxon>Pseudomonadota</taxon>
        <taxon>Alphaproteobacteria</taxon>
        <taxon>Rhodospirillales</taxon>
        <taxon>Rhodovibrionaceae</taxon>
        <taxon>Rhodovibrio</taxon>
    </lineage>
</organism>
<dbReference type="Proteomes" id="UP000778970">
    <property type="component" value="Unassembled WGS sequence"/>
</dbReference>
<dbReference type="InterPro" id="IPR002545">
    <property type="entry name" value="CheW-lke_dom"/>
</dbReference>
<keyword evidence="4" id="KW-1185">Reference proteome</keyword>
<dbReference type="SUPFAM" id="SSF50341">
    <property type="entry name" value="CheW-like"/>
    <property type="match status" value="1"/>
</dbReference>
<dbReference type="Pfam" id="PF01584">
    <property type="entry name" value="CheW"/>
    <property type="match status" value="1"/>
</dbReference>
<reference evidence="3" key="1">
    <citation type="submission" date="2017-08" db="EMBL/GenBank/DDBJ databases">
        <authorList>
            <person name="Imhoff J.F."/>
            <person name="Rahn T."/>
            <person name="Kuenzel S."/>
            <person name="Neulinger S.C."/>
        </authorList>
    </citation>
    <scope>NUCLEOTIDE SEQUENCE</scope>
    <source>
        <strain evidence="3">DSM 9154</strain>
    </source>
</reference>
<dbReference type="Gene3D" id="2.30.30.40">
    <property type="entry name" value="SH3 Domains"/>
    <property type="match status" value="1"/>
</dbReference>
<dbReference type="GO" id="GO:0005829">
    <property type="term" value="C:cytosol"/>
    <property type="evidence" value="ECO:0007669"/>
    <property type="project" value="TreeGrafter"/>
</dbReference>
<dbReference type="EMBL" id="NRRE01000026">
    <property type="protein sequence ID" value="MBK1697689.1"/>
    <property type="molecule type" value="Genomic_DNA"/>
</dbReference>
<feature type="domain" description="CheW-like" evidence="2">
    <location>
        <begin position="38"/>
        <end position="178"/>
    </location>
</feature>
<feature type="region of interest" description="Disordered" evidence="1">
    <location>
        <begin position="1"/>
        <end position="30"/>
    </location>
</feature>
<evidence type="ECO:0000313" key="4">
    <source>
        <dbReference type="Proteomes" id="UP000778970"/>
    </source>
</evidence>
<reference evidence="3" key="2">
    <citation type="journal article" date="2020" name="Microorganisms">
        <title>Osmotic Adaptation and Compatible Solute Biosynthesis of Phototrophic Bacteria as Revealed from Genome Analyses.</title>
        <authorList>
            <person name="Imhoff J.F."/>
            <person name="Rahn T."/>
            <person name="Kunzel S."/>
            <person name="Keller A."/>
            <person name="Neulinger S.C."/>
        </authorList>
    </citation>
    <scope>NUCLEOTIDE SEQUENCE</scope>
    <source>
        <strain evidence="3">DSM 9154</strain>
    </source>
</reference>
<dbReference type="PANTHER" id="PTHR22617">
    <property type="entry name" value="CHEMOTAXIS SENSOR HISTIDINE KINASE-RELATED"/>
    <property type="match status" value="1"/>
</dbReference>
<dbReference type="InterPro" id="IPR036061">
    <property type="entry name" value="CheW-like_dom_sf"/>
</dbReference>
<accession>A0A934QJ11</accession>
<dbReference type="CDD" id="cd00732">
    <property type="entry name" value="CheW"/>
    <property type="match status" value="1"/>
</dbReference>
<evidence type="ECO:0000256" key="1">
    <source>
        <dbReference type="SAM" id="MobiDB-lite"/>
    </source>
</evidence>
<name>A0A934QJ11_9PROT</name>
<protein>
    <submittedName>
        <fullName evidence="3">Chemotaxis protein CheW</fullName>
    </submittedName>
</protein>
<dbReference type="AlphaFoldDB" id="A0A934QJ11"/>
<gene>
    <name evidence="3" type="ORF">CKO21_10590</name>
</gene>
<evidence type="ECO:0000259" key="2">
    <source>
        <dbReference type="PROSITE" id="PS50851"/>
    </source>
</evidence>
<comment type="caution">
    <text evidence="3">The sequence shown here is derived from an EMBL/GenBank/DDBJ whole genome shotgun (WGS) entry which is preliminary data.</text>
</comment>
<dbReference type="PROSITE" id="PS50851">
    <property type="entry name" value="CHEW"/>
    <property type="match status" value="1"/>
</dbReference>
<proteinExistence type="predicted"/>
<dbReference type="SMART" id="SM00260">
    <property type="entry name" value="CheW"/>
    <property type="match status" value="1"/>
</dbReference>
<dbReference type="Gene3D" id="2.40.50.180">
    <property type="entry name" value="CheA-289, Domain 4"/>
    <property type="match status" value="1"/>
</dbReference>
<dbReference type="PANTHER" id="PTHR22617:SF23">
    <property type="entry name" value="CHEMOTAXIS PROTEIN CHEW"/>
    <property type="match status" value="1"/>
</dbReference>
<dbReference type="InterPro" id="IPR039315">
    <property type="entry name" value="CheW"/>
</dbReference>
<evidence type="ECO:0000313" key="3">
    <source>
        <dbReference type="EMBL" id="MBK1697689.1"/>
    </source>
</evidence>
<dbReference type="GO" id="GO:0006935">
    <property type="term" value="P:chemotaxis"/>
    <property type="evidence" value="ECO:0007669"/>
    <property type="project" value="InterPro"/>
</dbReference>
<dbReference type="RefSeq" id="WP_081728724.1">
    <property type="nucleotide sequence ID" value="NZ_NRRE01000026.1"/>
</dbReference>
<sequence>MAKKTDTKARGKGQNQGKGKDGPVAQSAAAQAARGGDATDYVTFVIAGQLFGIPVLKVQDVLAACEVTRIPLAPPEIAGALNLRGRIVTALDVRLRLGLPAAKAADDRMSIVVEQSGELYSLLVDEVGEVLSLDPAGFQRNPPTLDSRFREYSNGIFRLKERLLVVLDVDGLLDYEAATKAA</sequence>
<dbReference type="GO" id="GO:0007165">
    <property type="term" value="P:signal transduction"/>
    <property type="evidence" value="ECO:0007669"/>
    <property type="project" value="InterPro"/>
</dbReference>